<proteinExistence type="predicted"/>
<name>A0A9D1EQ73_9FIRM</name>
<evidence type="ECO:0000313" key="4">
    <source>
        <dbReference type="Proteomes" id="UP000823935"/>
    </source>
</evidence>
<dbReference type="SUPFAM" id="SSF48452">
    <property type="entry name" value="TPR-like"/>
    <property type="match status" value="1"/>
</dbReference>
<gene>
    <name evidence="3" type="ORF">IAB44_00570</name>
</gene>
<feature type="region of interest" description="Disordered" evidence="2">
    <location>
        <begin position="322"/>
        <end position="342"/>
    </location>
</feature>
<dbReference type="InterPro" id="IPR019734">
    <property type="entry name" value="TPR_rpt"/>
</dbReference>
<dbReference type="AlphaFoldDB" id="A0A9D1EQ73"/>
<feature type="compositionally biased region" description="Basic and acidic residues" evidence="2">
    <location>
        <begin position="504"/>
        <end position="606"/>
    </location>
</feature>
<protein>
    <recommendedName>
        <fullName evidence="5">Tetratricopeptide repeat protein</fullName>
    </recommendedName>
</protein>
<dbReference type="EMBL" id="DVIQ01000003">
    <property type="protein sequence ID" value="HIS30037.1"/>
    <property type="molecule type" value="Genomic_DNA"/>
</dbReference>
<feature type="repeat" description="TPR" evidence="1">
    <location>
        <begin position="81"/>
        <end position="114"/>
    </location>
</feature>
<dbReference type="InterPro" id="IPR027417">
    <property type="entry name" value="P-loop_NTPase"/>
</dbReference>
<accession>A0A9D1EQ73</accession>
<evidence type="ECO:0000313" key="3">
    <source>
        <dbReference type="EMBL" id="HIS30037.1"/>
    </source>
</evidence>
<feature type="region of interest" description="Disordered" evidence="2">
    <location>
        <begin position="501"/>
        <end position="633"/>
    </location>
</feature>
<dbReference type="Gene3D" id="1.25.40.10">
    <property type="entry name" value="Tetratricopeptide repeat domain"/>
    <property type="match status" value="1"/>
</dbReference>
<dbReference type="Gene3D" id="3.40.50.300">
    <property type="entry name" value="P-loop containing nucleotide triphosphate hydrolases"/>
    <property type="match status" value="1"/>
</dbReference>
<comment type="caution">
    <text evidence="3">The sequence shown here is derived from an EMBL/GenBank/DDBJ whole genome shotgun (WGS) entry which is preliminary data.</text>
</comment>
<reference evidence="3" key="1">
    <citation type="submission" date="2020-10" db="EMBL/GenBank/DDBJ databases">
        <authorList>
            <person name="Gilroy R."/>
        </authorList>
    </citation>
    <scope>NUCLEOTIDE SEQUENCE</scope>
    <source>
        <strain evidence="3">CHK190-19873</strain>
    </source>
</reference>
<sequence>MVYEVKELDKYEYNLKLEEINRLVDDENYEEAAEIADTIDWKRVRNVRTLCMVSEIYEANGRLEDSKDILMKAYRRTQMGRNVLYRLTEVCIKLREFDEAVEYYSEFVNAAPNDNAKYILKYKIYKGRGSSLEDQIAILEELKEKEYTEKWAYELAKLYHRAGDDKKCVEACDDLVLWFRQGKYVIKALELKMSITELTPVQKSIYEHRDEMREEPFEDEEPRVDDIEKVIMEKMPSSEEEALTDNIIQETQKELAQAVSEHAAQIQNETGMRPEELMWNRPQQEDRFFAGQEASVLADQGAAGAGDTKIMPAREVRAARNAALAQELRKEQPQAQPAPNYDTSNLQEELANSMREIVAGIRRPVSEEDIVEPKNDLSAFETAKPETPEQPLSEIDQILTSMGGGTSKPEPAPESSAEAPAAETPTDAPAEDLPEAAATAELPMPQTDESTPDEGLYKSDEFTRQQELLEKQAAIAAQAALEAQKAAEEASKRAAEVQAFLETTRNKRSAEAEAARKAAEEETARKAAKEAAKIAAEESARRAAKEAAEAEAARKAAEETARKAKEEADRKAAEEAARKAAEENQGRPSEEGTAERPSEESVKEAAEAGDLGQEPERPQEPEKTPADSYRQTGLTRNQQNILGFFATINGLREQIAAAMEETIRKVLMDKTSKSGNLVITGSAGSGRSTLAMRYAKAVSRARGEKTARIAKIFAEDFNKKDIPATIAKIAGGTLIIEEAGDLSEEVVNQLGTAMEFRTDGLVLILEDEKPYLKELFDHHPDFAEKFTCAIHIPILTNDELVAFGQTYAVEEDFRIDDSAVQALYGRISDLQTSDHPVVVADVKEIVDGAIKRSERVGIRKLGMILSKKRYDTDDRIILYAKDFK</sequence>
<dbReference type="PROSITE" id="PS50005">
    <property type="entry name" value="TPR"/>
    <property type="match status" value="1"/>
</dbReference>
<evidence type="ECO:0000256" key="2">
    <source>
        <dbReference type="SAM" id="MobiDB-lite"/>
    </source>
</evidence>
<evidence type="ECO:0008006" key="5">
    <source>
        <dbReference type="Google" id="ProtNLM"/>
    </source>
</evidence>
<feature type="compositionally biased region" description="Low complexity" evidence="2">
    <location>
        <begin position="413"/>
        <end position="428"/>
    </location>
</feature>
<feature type="compositionally biased region" description="Basic and acidic residues" evidence="2">
    <location>
        <begin position="455"/>
        <end position="464"/>
    </location>
</feature>
<evidence type="ECO:0000256" key="1">
    <source>
        <dbReference type="PROSITE-ProRule" id="PRU00339"/>
    </source>
</evidence>
<feature type="compositionally biased region" description="Basic and acidic residues" evidence="2">
    <location>
        <begin position="614"/>
        <end position="625"/>
    </location>
</feature>
<dbReference type="SUPFAM" id="SSF52540">
    <property type="entry name" value="P-loop containing nucleoside triphosphate hydrolases"/>
    <property type="match status" value="1"/>
</dbReference>
<keyword evidence="1" id="KW-0802">TPR repeat</keyword>
<dbReference type="Proteomes" id="UP000823935">
    <property type="component" value="Unassembled WGS sequence"/>
</dbReference>
<feature type="compositionally biased region" description="Polar residues" evidence="2">
    <location>
        <begin position="333"/>
        <end position="342"/>
    </location>
</feature>
<dbReference type="InterPro" id="IPR011990">
    <property type="entry name" value="TPR-like_helical_dom_sf"/>
</dbReference>
<feature type="region of interest" description="Disordered" evidence="2">
    <location>
        <begin position="369"/>
        <end position="464"/>
    </location>
</feature>
<organism evidence="3 4">
    <name type="scientific">Candidatus Limivivens intestinipullorum</name>
    <dbReference type="NCBI Taxonomy" id="2840858"/>
    <lineage>
        <taxon>Bacteria</taxon>
        <taxon>Bacillati</taxon>
        <taxon>Bacillota</taxon>
        <taxon>Clostridia</taxon>
        <taxon>Lachnospirales</taxon>
        <taxon>Lachnospiraceae</taxon>
        <taxon>Lachnospiraceae incertae sedis</taxon>
        <taxon>Candidatus Limivivens</taxon>
    </lineage>
</organism>
<reference evidence="3" key="2">
    <citation type="journal article" date="2021" name="PeerJ">
        <title>Extensive microbial diversity within the chicken gut microbiome revealed by metagenomics and culture.</title>
        <authorList>
            <person name="Gilroy R."/>
            <person name="Ravi A."/>
            <person name="Getino M."/>
            <person name="Pursley I."/>
            <person name="Horton D.L."/>
            <person name="Alikhan N.F."/>
            <person name="Baker D."/>
            <person name="Gharbi K."/>
            <person name="Hall N."/>
            <person name="Watson M."/>
            <person name="Adriaenssens E.M."/>
            <person name="Foster-Nyarko E."/>
            <person name="Jarju S."/>
            <person name="Secka A."/>
            <person name="Antonio M."/>
            <person name="Oren A."/>
            <person name="Chaudhuri R.R."/>
            <person name="La Ragione R."/>
            <person name="Hildebrand F."/>
            <person name="Pallen M.J."/>
        </authorList>
    </citation>
    <scope>NUCLEOTIDE SEQUENCE</scope>
    <source>
        <strain evidence="3">CHK190-19873</strain>
    </source>
</reference>